<dbReference type="InterPro" id="IPR053793">
    <property type="entry name" value="PB1-like"/>
</dbReference>
<comment type="similarity">
    <text evidence="2 8">Belongs to the Aux/IAA family.</text>
</comment>
<gene>
    <name evidence="10" type="ORF">BVRB_012830</name>
</gene>
<evidence type="ECO:0000256" key="1">
    <source>
        <dbReference type="ARBA" id="ARBA00004123"/>
    </source>
</evidence>
<comment type="function">
    <text evidence="8">Aux/IAA proteins are short-lived transcriptional factors that function as repressors of early auxin response genes at low auxin concentrations.</text>
</comment>
<dbReference type="PANTHER" id="PTHR31734:SF114">
    <property type="entry name" value="AUXIN-RESPONSIVE PROTEIN IAA32"/>
    <property type="match status" value="1"/>
</dbReference>
<comment type="subunit">
    <text evidence="8">Homodimers and heterodimers.</text>
</comment>
<evidence type="ECO:0000256" key="5">
    <source>
        <dbReference type="ARBA" id="ARBA00023163"/>
    </source>
</evidence>
<comment type="subcellular location">
    <subcellularLocation>
        <location evidence="1 8">Nucleus</location>
    </subcellularLocation>
</comment>
<keyword evidence="11" id="KW-1185">Reference proteome</keyword>
<evidence type="ECO:0000256" key="4">
    <source>
        <dbReference type="ARBA" id="ARBA00023015"/>
    </source>
</evidence>
<dbReference type="OMA" id="DNWRTVG"/>
<dbReference type="AlphaFoldDB" id="A0A0J8B1Z4"/>
<protein>
    <recommendedName>
        <fullName evidence="8">Auxin-responsive protein</fullName>
    </recommendedName>
</protein>
<feature type="domain" description="PB1" evidence="9">
    <location>
        <begin position="105"/>
        <end position="193"/>
    </location>
</feature>
<dbReference type="InterPro" id="IPR033389">
    <property type="entry name" value="AUX/IAA_dom"/>
</dbReference>
<dbReference type="GO" id="GO:0009734">
    <property type="term" value="P:auxin-activated signaling pathway"/>
    <property type="evidence" value="ECO:0007669"/>
    <property type="project" value="UniProtKB-UniRule"/>
</dbReference>
<keyword evidence="6 8" id="KW-0539">Nucleus</keyword>
<evidence type="ECO:0000259" key="9">
    <source>
        <dbReference type="PROSITE" id="PS51745"/>
    </source>
</evidence>
<name>A0A0J8B1Z4_BETVV</name>
<evidence type="ECO:0000256" key="3">
    <source>
        <dbReference type="ARBA" id="ARBA00022491"/>
    </source>
</evidence>
<dbReference type="eggNOG" id="ENOG502RZE6">
    <property type="taxonomic scope" value="Eukaryota"/>
</dbReference>
<dbReference type="KEGG" id="bvg:104884870"/>
<keyword evidence="5 8" id="KW-0804">Transcription</keyword>
<sequence>MESNMAGFVLNASALESMYNNQAKDDGFIDLGLSLKTLHTQSCYPIDQNSQSLHVNQTIVSDGYNEPVDWTYLRSVQLKSPKCSGTNHEDCAGEDLEGVQSKERWGYVKVNMEGIVVGRKISLADHVGYPSLALQLEDMFGGLTAYGLRLFQCRSEFVLVYKDREEKWWSAGDVPWKEFVDCAKRLRIVRKKKVSIS</sequence>
<dbReference type="GO" id="GO:0006355">
    <property type="term" value="P:regulation of DNA-templated transcription"/>
    <property type="evidence" value="ECO:0007669"/>
    <property type="project" value="InterPro"/>
</dbReference>
<evidence type="ECO:0000313" key="11">
    <source>
        <dbReference type="Proteomes" id="UP000035740"/>
    </source>
</evidence>
<dbReference type="EMBL" id="KQ090570">
    <property type="protein sequence ID" value="KMS95064.1"/>
    <property type="molecule type" value="Genomic_DNA"/>
</dbReference>
<keyword evidence="7 8" id="KW-0927">Auxin signaling pathway</keyword>
<reference evidence="10 11" key="1">
    <citation type="journal article" date="2014" name="Nature">
        <title>The genome of the recently domesticated crop plant sugar beet (Beta vulgaris).</title>
        <authorList>
            <person name="Dohm J.C."/>
            <person name="Minoche A.E."/>
            <person name="Holtgrawe D."/>
            <person name="Capella-Gutierrez S."/>
            <person name="Zakrzewski F."/>
            <person name="Tafer H."/>
            <person name="Rupp O."/>
            <person name="Sorensen T.R."/>
            <person name="Stracke R."/>
            <person name="Reinhardt R."/>
            <person name="Goesmann A."/>
            <person name="Kraft T."/>
            <person name="Schulz B."/>
            <person name="Stadler P.F."/>
            <person name="Schmidt T."/>
            <person name="Gabaldon T."/>
            <person name="Lehrach H."/>
            <person name="Weisshaar B."/>
            <person name="Himmelbauer H."/>
        </authorList>
    </citation>
    <scope>NUCLEOTIDE SEQUENCE [LARGE SCALE GENOMIC DNA]</scope>
    <source>
        <tissue evidence="10">Taproot</tissue>
    </source>
</reference>
<dbReference type="PANTHER" id="PTHR31734">
    <property type="entry name" value="AUXIN-RESPONSIVE PROTEIN IAA17"/>
    <property type="match status" value="1"/>
</dbReference>
<dbReference type="InterPro" id="IPR003311">
    <property type="entry name" value="AUX_IAA"/>
</dbReference>
<dbReference type="Proteomes" id="UP000035740">
    <property type="component" value="Unassembled WGS sequence"/>
</dbReference>
<keyword evidence="4 8" id="KW-0805">Transcription regulation</keyword>
<dbReference type="PROSITE" id="PS51745">
    <property type="entry name" value="PB1"/>
    <property type="match status" value="1"/>
</dbReference>
<evidence type="ECO:0000256" key="7">
    <source>
        <dbReference type="ARBA" id="ARBA00023294"/>
    </source>
</evidence>
<accession>A0A0J8B1Z4</accession>
<dbReference type="OrthoDB" id="1900465at2759"/>
<organism evidence="10 11">
    <name type="scientific">Beta vulgaris subsp. vulgaris</name>
    <name type="common">Beet</name>
    <dbReference type="NCBI Taxonomy" id="3555"/>
    <lineage>
        <taxon>Eukaryota</taxon>
        <taxon>Viridiplantae</taxon>
        <taxon>Streptophyta</taxon>
        <taxon>Embryophyta</taxon>
        <taxon>Tracheophyta</taxon>
        <taxon>Spermatophyta</taxon>
        <taxon>Magnoliopsida</taxon>
        <taxon>eudicotyledons</taxon>
        <taxon>Gunneridae</taxon>
        <taxon>Pentapetalae</taxon>
        <taxon>Caryophyllales</taxon>
        <taxon>Chenopodiaceae</taxon>
        <taxon>Betoideae</taxon>
        <taxon>Beta</taxon>
    </lineage>
</organism>
<keyword evidence="3 8" id="KW-0678">Repressor</keyword>
<proteinExistence type="inferred from homology"/>
<evidence type="ECO:0000256" key="6">
    <source>
        <dbReference type="ARBA" id="ARBA00023242"/>
    </source>
</evidence>
<dbReference type="SUPFAM" id="SSF54277">
    <property type="entry name" value="CAD &amp; PB1 domains"/>
    <property type="match status" value="1"/>
</dbReference>
<evidence type="ECO:0000313" key="10">
    <source>
        <dbReference type="EMBL" id="KMS95064.1"/>
    </source>
</evidence>
<evidence type="ECO:0000256" key="2">
    <source>
        <dbReference type="ARBA" id="ARBA00006728"/>
    </source>
</evidence>
<dbReference type="Gramene" id="KMS95064">
    <property type="protein sequence ID" value="KMS95064"/>
    <property type="gene ID" value="BVRB_012830"/>
</dbReference>
<evidence type="ECO:0000256" key="8">
    <source>
        <dbReference type="RuleBase" id="RU004549"/>
    </source>
</evidence>
<dbReference type="GO" id="GO:0005634">
    <property type="term" value="C:nucleus"/>
    <property type="evidence" value="ECO:0007669"/>
    <property type="project" value="UniProtKB-SubCell"/>
</dbReference>
<dbReference type="Pfam" id="PF02309">
    <property type="entry name" value="AUX_IAA"/>
    <property type="match status" value="1"/>
</dbReference>
<dbReference type="Gene3D" id="3.10.20.90">
    <property type="entry name" value="Phosphatidylinositol 3-kinase Catalytic Subunit, Chain A, domain 1"/>
    <property type="match status" value="1"/>
</dbReference>